<dbReference type="EMBL" id="CAUJNA010003113">
    <property type="protein sequence ID" value="CAJ1395304.1"/>
    <property type="molecule type" value="Genomic_DNA"/>
</dbReference>
<reference evidence="2" key="1">
    <citation type="submission" date="2023-08" db="EMBL/GenBank/DDBJ databases">
        <authorList>
            <person name="Chen Y."/>
            <person name="Shah S."/>
            <person name="Dougan E. K."/>
            <person name="Thang M."/>
            <person name="Chan C."/>
        </authorList>
    </citation>
    <scope>NUCLEOTIDE SEQUENCE</scope>
</reference>
<sequence>MRLAPERLSRLAAGNGAALPFGDGMHVKEAAEEIGMESRPEAQAATAGVDQPSVSSRAVVEKILHHPKPWRVIAAYGDARPSFEKFSHLAAFVAQAPDTTLAFRRACDLLGQIAREQPARSSLCRRNQLAADGAGCQCDVCQRANAEMRSAAGAALKRCRASQEMDAIIVPDSEDEGQRQSTVLQSLERALKSFLSEEALDTCPAPPKRRLRLMRRLSSPSLPDSEAEIPEEACRASASPRRAEPQPRDPLEGCTPATWRLFRGRSFLQRLRGETRGAPGAEGAGGEVEVRPTAPPRLDPQIQPLPRASTLADLRGGKAECQDLKKARSAPDFMESQSILSLLTRSRGKRLKLSRDSDPEGRGWSPVKRPMEPPEVIDCFSPEKSPRGAPARQEPTVGPDVALVIKKRWCDKIFDGGKVWEIRGSWLKKRGRICIAQSKSKTLVGEVTVVGCLKVGRWTEDGQLVPWSDAEQDRQSFIGAPENLAKHCVEDLSLVKGYPRVFAWVLERAERYATPVPYQHKVGCITWVKLHDRPAEAAPKLPRSQLPRQPREPRGLRPLAAEQGGAQETARGDFAATRRRRAKRVDAGLTTQGSPICKIGGRRRFGPRMRMMPLWHQFVSDQNFHAGQRKF</sequence>
<evidence type="ECO:0000313" key="2">
    <source>
        <dbReference type="EMBL" id="CAJ1395304.1"/>
    </source>
</evidence>
<dbReference type="SUPFAM" id="SSF88697">
    <property type="entry name" value="PUA domain-like"/>
    <property type="match status" value="1"/>
</dbReference>
<dbReference type="AlphaFoldDB" id="A0AA36IYR3"/>
<gene>
    <name evidence="2" type="ORF">EVOR1521_LOCUS19757</name>
</gene>
<dbReference type="InterPro" id="IPR015947">
    <property type="entry name" value="PUA-like_sf"/>
</dbReference>
<organism evidence="2 3">
    <name type="scientific">Effrenium voratum</name>
    <dbReference type="NCBI Taxonomy" id="2562239"/>
    <lineage>
        <taxon>Eukaryota</taxon>
        <taxon>Sar</taxon>
        <taxon>Alveolata</taxon>
        <taxon>Dinophyceae</taxon>
        <taxon>Suessiales</taxon>
        <taxon>Symbiodiniaceae</taxon>
        <taxon>Effrenium</taxon>
    </lineage>
</organism>
<feature type="compositionally biased region" description="Basic and acidic residues" evidence="1">
    <location>
        <begin position="241"/>
        <end position="251"/>
    </location>
</feature>
<name>A0AA36IYR3_9DINO</name>
<feature type="region of interest" description="Disordered" evidence="1">
    <location>
        <begin position="538"/>
        <end position="602"/>
    </location>
</feature>
<dbReference type="Proteomes" id="UP001178507">
    <property type="component" value="Unassembled WGS sequence"/>
</dbReference>
<evidence type="ECO:0000256" key="1">
    <source>
        <dbReference type="SAM" id="MobiDB-lite"/>
    </source>
</evidence>
<proteinExistence type="predicted"/>
<feature type="region of interest" description="Disordered" evidence="1">
    <location>
        <begin position="275"/>
        <end position="304"/>
    </location>
</feature>
<dbReference type="Gene3D" id="2.30.130.30">
    <property type="entry name" value="Hypothetical protein"/>
    <property type="match status" value="1"/>
</dbReference>
<feature type="region of interest" description="Disordered" evidence="1">
    <location>
        <begin position="350"/>
        <end position="375"/>
    </location>
</feature>
<feature type="region of interest" description="Disordered" evidence="1">
    <location>
        <begin position="219"/>
        <end position="255"/>
    </location>
</feature>
<comment type="caution">
    <text evidence="2">The sequence shown here is derived from an EMBL/GenBank/DDBJ whole genome shotgun (WGS) entry which is preliminary data.</text>
</comment>
<evidence type="ECO:0000313" key="3">
    <source>
        <dbReference type="Proteomes" id="UP001178507"/>
    </source>
</evidence>
<protein>
    <submittedName>
        <fullName evidence="2">Uncharacterized protein</fullName>
    </submittedName>
</protein>
<accession>A0AA36IYR3</accession>
<keyword evidence="3" id="KW-1185">Reference proteome</keyword>